<evidence type="ECO:0000313" key="2">
    <source>
        <dbReference type="Proteomes" id="UP000003843"/>
    </source>
</evidence>
<dbReference type="AlphaFoldDB" id="D0WAD1"/>
<accession>D0WAD1</accession>
<evidence type="ECO:0000313" key="1">
    <source>
        <dbReference type="EMBL" id="EEZ75400.1"/>
    </source>
</evidence>
<protein>
    <submittedName>
        <fullName evidence="1">Uncharacterized protein</fullName>
    </submittedName>
</protein>
<reference evidence="1 2" key="1">
    <citation type="submission" date="2009-10" db="EMBL/GenBank/DDBJ databases">
        <authorList>
            <person name="Weinstock G."/>
            <person name="Sodergren E."/>
            <person name="Clifton S."/>
            <person name="Fulton L."/>
            <person name="Fulton B."/>
            <person name="Courtney L."/>
            <person name="Fronick C."/>
            <person name="Harrison M."/>
            <person name="Strong C."/>
            <person name="Farmer C."/>
            <person name="Delahaunty K."/>
            <person name="Markovic C."/>
            <person name="Hall O."/>
            <person name="Minx P."/>
            <person name="Tomlinson C."/>
            <person name="Mitreva M."/>
            <person name="Nelson J."/>
            <person name="Hou S."/>
            <person name="Wollam A."/>
            <person name="Pepin K.H."/>
            <person name="Johnson M."/>
            <person name="Bhonagiri V."/>
            <person name="Nash W.E."/>
            <person name="Warren W."/>
            <person name="Chinwalla A."/>
            <person name="Mardis E.R."/>
            <person name="Wilson R.K."/>
        </authorList>
    </citation>
    <scope>NUCLEOTIDE SEQUENCE [LARGE SCALE GENOMIC DNA]</scope>
    <source>
        <strain evidence="1 2">ATCC 23970</strain>
    </source>
</reference>
<organism evidence="1 2">
    <name type="scientific">Neisseria lactamica ATCC 23970</name>
    <dbReference type="NCBI Taxonomy" id="546265"/>
    <lineage>
        <taxon>Bacteria</taxon>
        <taxon>Pseudomonadati</taxon>
        <taxon>Pseudomonadota</taxon>
        <taxon>Betaproteobacteria</taxon>
        <taxon>Neisseriales</taxon>
        <taxon>Neisseriaceae</taxon>
        <taxon>Neisseria</taxon>
    </lineage>
</organism>
<proteinExistence type="predicted"/>
<dbReference type="Proteomes" id="UP000003843">
    <property type="component" value="Unassembled WGS sequence"/>
</dbReference>
<gene>
    <name evidence="1" type="ORF">NEILACOT_04500</name>
</gene>
<name>D0WAD1_NEILA</name>
<dbReference type="EMBL" id="ACEQ02000017">
    <property type="protein sequence ID" value="EEZ75400.1"/>
    <property type="molecule type" value="Genomic_DNA"/>
</dbReference>
<comment type="caution">
    <text evidence="1">The sequence shown here is derived from an EMBL/GenBank/DDBJ whole genome shotgun (WGS) entry which is preliminary data.</text>
</comment>
<sequence length="75" mass="8487">MNQNNPLYLFKNVINFYLIKIDMNRGMKPGVSQAVPDAFPERRALMPVWGGLPCRPCVGSSFGGNRRKRFCGKLL</sequence>